<keyword evidence="3" id="KW-1185">Reference proteome</keyword>
<dbReference type="SUPFAM" id="SSF54637">
    <property type="entry name" value="Thioesterase/thiol ester dehydrase-isomerase"/>
    <property type="match status" value="1"/>
</dbReference>
<dbReference type="Proteomes" id="UP000183530">
    <property type="component" value="Chromosome"/>
</dbReference>
<gene>
    <name evidence="2" type="ORF">BHE16_09175</name>
</gene>
<dbReference type="CDD" id="cd03443">
    <property type="entry name" value="PaaI_thioesterase"/>
    <property type="match status" value="1"/>
</dbReference>
<sequence>MAHPQTVEEFKAFVEKFEARRGFDDIAVTLGLQPHDVTEDSISMTLPLTEPMAQANGMFSAASLFGAADITGTFLAMMTYADRGGFPLAVQSNLNFMSNSKASPAVATARILRGGGSVAVAEVSVADAEGKELVHSTFTYVIKDRTLGK</sequence>
<feature type="domain" description="Thioesterase" evidence="1">
    <location>
        <begin position="73"/>
        <end position="132"/>
    </location>
</feature>
<name>A0A1L2ZQ36_9MICC</name>
<dbReference type="InterPro" id="IPR006683">
    <property type="entry name" value="Thioestr_dom"/>
</dbReference>
<dbReference type="EMBL" id="CP018135">
    <property type="protein sequence ID" value="APF41138.1"/>
    <property type="molecule type" value="Genomic_DNA"/>
</dbReference>
<organism evidence="2 3">
    <name type="scientific">Neomicrococcus aestuarii</name>
    <dbReference type="NCBI Taxonomy" id="556325"/>
    <lineage>
        <taxon>Bacteria</taxon>
        <taxon>Bacillati</taxon>
        <taxon>Actinomycetota</taxon>
        <taxon>Actinomycetes</taxon>
        <taxon>Micrococcales</taxon>
        <taxon>Micrococcaceae</taxon>
        <taxon>Neomicrococcus</taxon>
    </lineage>
</organism>
<protein>
    <recommendedName>
        <fullName evidence="1">Thioesterase domain-containing protein</fullName>
    </recommendedName>
</protein>
<dbReference type="KEGG" id="nae:BHE16_09175"/>
<evidence type="ECO:0000313" key="3">
    <source>
        <dbReference type="Proteomes" id="UP000183530"/>
    </source>
</evidence>
<dbReference type="InterPro" id="IPR029069">
    <property type="entry name" value="HotDog_dom_sf"/>
</dbReference>
<evidence type="ECO:0000259" key="1">
    <source>
        <dbReference type="Pfam" id="PF03061"/>
    </source>
</evidence>
<dbReference type="OrthoDB" id="4408355at2"/>
<dbReference type="AlphaFoldDB" id="A0A1L2ZQ36"/>
<dbReference type="RefSeq" id="WP_071894609.1">
    <property type="nucleotide sequence ID" value="NZ_CP018135.1"/>
</dbReference>
<dbReference type="Pfam" id="PF03061">
    <property type="entry name" value="4HBT"/>
    <property type="match status" value="1"/>
</dbReference>
<evidence type="ECO:0000313" key="2">
    <source>
        <dbReference type="EMBL" id="APF41138.1"/>
    </source>
</evidence>
<accession>A0A1L2ZQ36</accession>
<dbReference type="STRING" id="556325.BHE16_09175"/>
<proteinExistence type="predicted"/>
<dbReference type="Gene3D" id="3.10.129.10">
    <property type="entry name" value="Hotdog Thioesterase"/>
    <property type="match status" value="1"/>
</dbReference>
<reference evidence="2 3" key="1">
    <citation type="submission" date="2016-11" db="EMBL/GenBank/DDBJ databases">
        <title>Genome sequencing of Zhihengliuella aestuarii B18 antagonistic to Plasmodiophora brassicae.</title>
        <authorList>
            <person name="Luo Y."/>
        </authorList>
    </citation>
    <scope>NUCLEOTIDE SEQUENCE [LARGE SCALE GENOMIC DNA]</scope>
    <source>
        <strain evidence="2 3">B18</strain>
    </source>
</reference>